<evidence type="ECO:0000256" key="6">
    <source>
        <dbReference type="ARBA" id="ARBA00022722"/>
    </source>
</evidence>
<gene>
    <name evidence="14" type="ORF">A3I25_00710</name>
</gene>
<keyword evidence="9 11" id="KW-0378">Hydrolase</keyword>
<dbReference type="GO" id="GO:0046872">
    <property type="term" value="F:metal ion binding"/>
    <property type="evidence" value="ECO:0007669"/>
    <property type="project" value="UniProtKB-KW"/>
</dbReference>
<dbReference type="InterPro" id="IPR036397">
    <property type="entry name" value="RNaseH_sf"/>
</dbReference>
<keyword evidence="5" id="KW-0963">Cytoplasm</keyword>
<dbReference type="AlphaFoldDB" id="A0A1F6XSA6"/>
<dbReference type="InterPro" id="IPR024567">
    <property type="entry name" value="RNase_HII/HIII_dom"/>
</dbReference>
<evidence type="ECO:0000256" key="1">
    <source>
        <dbReference type="ARBA" id="ARBA00000077"/>
    </source>
</evidence>
<reference evidence="14 15" key="1">
    <citation type="journal article" date="2016" name="Nat. Commun.">
        <title>Thousands of microbial genomes shed light on interconnected biogeochemical processes in an aquifer system.</title>
        <authorList>
            <person name="Anantharaman K."/>
            <person name="Brown C.T."/>
            <person name="Hug L.A."/>
            <person name="Sharon I."/>
            <person name="Castelle C.J."/>
            <person name="Probst A.J."/>
            <person name="Thomas B.C."/>
            <person name="Singh A."/>
            <person name="Wilkins M.J."/>
            <person name="Karaoz U."/>
            <person name="Brodie E.L."/>
            <person name="Williams K.H."/>
            <person name="Hubbard S.S."/>
            <person name="Banfield J.F."/>
        </authorList>
    </citation>
    <scope>NUCLEOTIDE SEQUENCE [LARGE SCALE GENOMIC DNA]</scope>
</reference>
<keyword evidence="10" id="KW-0464">Manganese</keyword>
<keyword evidence="7 11" id="KW-0479">Metal-binding</keyword>
<feature type="binding site" evidence="11">
    <location>
        <position position="112"/>
    </location>
    <ligand>
        <name>a divalent metal cation</name>
        <dbReference type="ChEBI" id="CHEBI:60240"/>
    </ligand>
</feature>
<evidence type="ECO:0000256" key="8">
    <source>
        <dbReference type="ARBA" id="ARBA00022759"/>
    </source>
</evidence>
<dbReference type="PANTHER" id="PTHR10954">
    <property type="entry name" value="RIBONUCLEASE H2 SUBUNIT A"/>
    <property type="match status" value="1"/>
</dbReference>
<name>A0A1F6XSA6_9BACT</name>
<dbReference type="PROSITE" id="PS51975">
    <property type="entry name" value="RNASE_H_2"/>
    <property type="match status" value="1"/>
</dbReference>
<dbReference type="PANTHER" id="PTHR10954:SF23">
    <property type="entry name" value="RIBONUCLEASE"/>
    <property type="match status" value="1"/>
</dbReference>
<dbReference type="GO" id="GO:0032299">
    <property type="term" value="C:ribonuclease H2 complex"/>
    <property type="evidence" value="ECO:0007669"/>
    <property type="project" value="TreeGrafter"/>
</dbReference>
<dbReference type="EMBL" id="MFVN01000022">
    <property type="protein sequence ID" value="OGI97036.1"/>
    <property type="molecule type" value="Genomic_DNA"/>
</dbReference>
<dbReference type="EC" id="3.1.26.4" evidence="12"/>
<evidence type="ECO:0000313" key="15">
    <source>
        <dbReference type="Proteomes" id="UP000177195"/>
    </source>
</evidence>
<dbReference type="SUPFAM" id="SSF53098">
    <property type="entry name" value="Ribonuclease H-like"/>
    <property type="match status" value="1"/>
</dbReference>
<keyword evidence="8 11" id="KW-0255">Endonuclease</keyword>
<dbReference type="GO" id="GO:0004523">
    <property type="term" value="F:RNA-DNA hybrid ribonuclease activity"/>
    <property type="evidence" value="ECO:0007669"/>
    <property type="project" value="UniProtKB-UniRule"/>
</dbReference>
<protein>
    <recommendedName>
        <fullName evidence="12">Ribonuclease</fullName>
        <ecNumber evidence="12">3.1.26.4</ecNumber>
    </recommendedName>
</protein>
<evidence type="ECO:0000256" key="11">
    <source>
        <dbReference type="PROSITE-ProRule" id="PRU01319"/>
    </source>
</evidence>
<evidence type="ECO:0000256" key="4">
    <source>
        <dbReference type="ARBA" id="ARBA00008378"/>
    </source>
</evidence>
<evidence type="ECO:0000313" key="14">
    <source>
        <dbReference type="EMBL" id="OGI97036.1"/>
    </source>
</evidence>
<accession>A0A1F6XSA6</accession>
<dbReference type="InterPro" id="IPR012337">
    <property type="entry name" value="RNaseH-like_sf"/>
</dbReference>
<feature type="binding site" evidence="11">
    <location>
        <position position="11"/>
    </location>
    <ligand>
        <name>a divalent metal cation</name>
        <dbReference type="ChEBI" id="CHEBI:60240"/>
    </ligand>
</feature>
<evidence type="ECO:0000256" key="10">
    <source>
        <dbReference type="ARBA" id="ARBA00023211"/>
    </source>
</evidence>
<evidence type="ECO:0000256" key="12">
    <source>
        <dbReference type="RuleBase" id="RU003515"/>
    </source>
</evidence>
<comment type="cofactor">
    <cofactor evidence="11">
        <name>Mn(2+)</name>
        <dbReference type="ChEBI" id="CHEBI:29035"/>
    </cofactor>
    <cofactor evidence="11">
        <name>Mg(2+)</name>
        <dbReference type="ChEBI" id="CHEBI:18420"/>
    </cofactor>
    <text evidence="11">Manganese or magnesium. Binds 1 divalent metal ion per monomer in the absence of substrate. May bind a second metal ion after substrate binding.</text>
</comment>
<feature type="binding site" evidence="11">
    <location>
        <position position="10"/>
    </location>
    <ligand>
        <name>a divalent metal cation</name>
        <dbReference type="ChEBI" id="CHEBI:60240"/>
    </ligand>
</feature>
<dbReference type="Pfam" id="PF01351">
    <property type="entry name" value="RNase_HII"/>
    <property type="match status" value="1"/>
</dbReference>
<evidence type="ECO:0000259" key="13">
    <source>
        <dbReference type="PROSITE" id="PS51975"/>
    </source>
</evidence>
<evidence type="ECO:0000256" key="7">
    <source>
        <dbReference type="ARBA" id="ARBA00022723"/>
    </source>
</evidence>
<dbReference type="CDD" id="cd07182">
    <property type="entry name" value="RNase_HII_bacteria_HII_like"/>
    <property type="match status" value="1"/>
</dbReference>
<keyword evidence="6 11" id="KW-0540">Nuclease</keyword>
<dbReference type="Gene3D" id="3.30.420.10">
    <property type="entry name" value="Ribonuclease H-like superfamily/Ribonuclease H"/>
    <property type="match status" value="1"/>
</dbReference>
<dbReference type="GO" id="GO:0005737">
    <property type="term" value="C:cytoplasm"/>
    <property type="evidence" value="ECO:0007669"/>
    <property type="project" value="UniProtKB-SubCell"/>
</dbReference>
<dbReference type="GO" id="GO:0003723">
    <property type="term" value="F:RNA binding"/>
    <property type="evidence" value="ECO:0007669"/>
    <property type="project" value="UniProtKB-UniRule"/>
</dbReference>
<comment type="similarity">
    <text evidence="4">Belongs to the RNase HII family. RnhC subfamily.</text>
</comment>
<proteinExistence type="inferred from homology"/>
<dbReference type="NCBIfam" id="NF000595">
    <property type="entry name" value="PRK00015.1-3"/>
    <property type="match status" value="1"/>
</dbReference>
<dbReference type="Proteomes" id="UP000177195">
    <property type="component" value="Unassembled WGS sequence"/>
</dbReference>
<dbReference type="InterPro" id="IPR001352">
    <property type="entry name" value="RNase_HII/HIII"/>
</dbReference>
<comment type="subcellular location">
    <subcellularLocation>
        <location evidence="3">Cytoplasm</location>
    </subcellularLocation>
</comment>
<dbReference type="GO" id="GO:0006298">
    <property type="term" value="P:mismatch repair"/>
    <property type="evidence" value="ECO:0007669"/>
    <property type="project" value="TreeGrafter"/>
</dbReference>
<evidence type="ECO:0000256" key="3">
    <source>
        <dbReference type="ARBA" id="ARBA00004496"/>
    </source>
</evidence>
<sequence>MRKQFIVGIDEAGRGPLAGPVSVAVLTAPVNVNLKSLHFNGCDSKKLSPARRSELFARIKEWRKAGHCRFVVSFTRAPTIDKIGISKSVRRAIGRCLGRLNIHPNFCKVLLDGSLKAPSEYKNQKTIIRGDELVPIIALASILAKVTRDQHMVRMSKRFPKYQFHIHKGYGTRLHYRLLKKHGLCPLHRRSFLKGLAKKHS</sequence>
<evidence type="ECO:0000256" key="5">
    <source>
        <dbReference type="ARBA" id="ARBA00022490"/>
    </source>
</evidence>
<comment type="function">
    <text evidence="2 12">Endonuclease that specifically degrades the RNA of RNA-DNA hybrids.</text>
</comment>
<evidence type="ECO:0000256" key="2">
    <source>
        <dbReference type="ARBA" id="ARBA00004065"/>
    </source>
</evidence>
<dbReference type="InterPro" id="IPR022898">
    <property type="entry name" value="RNase_HII"/>
</dbReference>
<evidence type="ECO:0000256" key="9">
    <source>
        <dbReference type="ARBA" id="ARBA00022801"/>
    </source>
</evidence>
<feature type="domain" description="RNase H type-2" evidence="13">
    <location>
        <begin position="4"/>
        <end position="201"/>
    </location>
</feature>
<dbReference type="GO" id="GO:0043137">
    <property type="term" value="P:DNA replication, removal of RNA primer"/>
    <property type="evidence" value="ECO:0007669"/>
    <property type="project" value="TreeGrafter"/>
</dbReference>
<comment type="caution">
    <text evidence="14">The sequence shown here is derived from an EMBL/GenBank/DDBJ whole genome shotgun (WGS) entry which is preliminary data.</text>
</comment>
<organism evidence="14 15">
    <name type="scientific">Candidatus Nomurabacteria bacterium RIFCSPLOWO2_02_FULL_42_17</name>
    <dbReference type="NCBI Taxonomy" id="1801789"/>
    <lineage>
        <taxon>Bacteria</taxon>
        <taxon>Candidatus Nomuraibacteriota</taxon>
    </lineage>
</organism>
<comment type="catalytic activity">
    <reaction evidence="1 11 12">
        <text>Endonucleolytic cleavage to 5'-phosphomonoester.</text>
        <dbReference type="EC" id="3.1.26.4"/>
    </reaction>
</comment>